<feature type="region of interest" description="Disordered" evidence="2">
    <location>
        <begin position="295"/>
        <end position="324"/>
    </location>
</feature>
<feature type="compositionally biased region" description="Low complexity" evidence="2">
    <location>
        <begin position="312"/>
        <end position="324"/>
    </location>
</feature>
<name>A0A066YVF1_9ACTN</name>
<dbReference type="InterPro" id="IPR015813">
    <property type="entry name" value="Pyrv/PenolPyrv_kinase-like_dom"/>
</dbReference>
<comment type="caution">
    <text evidence="3">The sequence shown here is derived from an EMBL/GenBank/DDBJ whole genome shotgun (WGS) entry which is preliminary data.</text>
</comment>
<dbReference type="Pfam" id="PF13714">
    <property type="entry name" value="PEP_mutase"/>
    <property type="match status" value="1"/>
</dbReference>
<dbReference type="EMBL" id="JNBY01000128">
    <property type="protein sequence ID" value="KDN81915.1"/>
    <property type="molecule type" value="Genomic_DNA"/>
</dbReference>
<dbReference type="InterPro" id="IPR039556">
    <property type="entry name" value="ICL/PEPM"/>
</dbReference>
<protein>
    <recommendedName>
        <fullName evidence="5">Phosphoenolpyruvate phosphomutase</fullName>
    </recommendedName>
</protein>
<organism evidence="3 4">
    <name type="scientific">Kitasatospora cheerisanensis KCTC 2395</name>
    <dbReference type="NCBI Taxonomy" id="1348663"/>
    <lineage>
        <taxon>Bacteria</taxon>
        <taxon>Bacillati</taxon>
        <taxon>Actinomycetota</taxon>
        <taxon>Actinomycetes</taxon>
        <taxon>Kitasatosporales</taxon>
        <taxon>Streptomycetaceae</taxon>
        <taxon>Kitasatospora</taxon>
    </lineage>
</organism>
<dbReference type="CDD" id="cd00377">
    <property type="entry name" value="ICL_PEPM"/>
    <property type="match status" value="1"/>
</dbReference>
<dbReference type="SUPFAM" id="SSF51621">
    <property type="entry name" value="Phosphoenolpyruvate/pyruvate domain"/>
    <property type="match status" value="1"/>
</dbReference>
<keyword evidence="4" id="KW-1185">Reference proteome</keyword>
<dbReference type="AlphaFoldDB" id="A0A066YVF1"/>
<reference evidence="3 4" key="1">
    <citation type="submission" date="2014-05" db="EMBL/GenBank/DDBJ databases">
        <title>Draft Genome Sequence of Kitasatospora cheerisanensis KCTC 2395.</title>
        <authorList>
            <person name="Nam D.H."/>
        </authorList>
    </citation>
    <scope>NUCLEOTIDE SEQUENCE [LARGE SCALE GENOMIC DNA]</scope>
    <source>
        <strain evidence="3 4">KCTC 2395</strain>
    </source>
</reference>
<dbReference type="Gene3D" id="3.20.20.60">
    <property type="entry name" value="Phosphoenolpyruvate-binding domains"/>
    <property type="match status" value="1"/>
</dbReference>
<proteinExistence type="inferred from homology"/>
<accession>A0A066YVF1</accession>
<dbReference type="Proteomes" id="UP000027178">
    <property type="component" value="Unassembled WGS sequence"/>
</dbReference>
<evidence type="ECO:0000313" key="4">
    <source>
        <dbReference type="Proteomes" id="UP000027178"/>
    </source>
</evidence>
<dbReference type="GO" id="GO:0003824">
    <property type="term" value="F:catalytic activity"/>
    <property type="evidence" value="ECO:0007669"/>
    <property type="project" value="InterPro"/>
</dbReference>
<evidence type="ECO:0000313" key="3">
    <source>
        <dbReference type="EMBL" id="KDN81915.1"/>
    </source>
</evidence>
<evidence type="ECO:0000256" key="1">
    <source>
        <dbReference type="ARBA" id="ARBA00038455"/>
    </source>
</evidence>
<sequence>MRAPSRRPAARLRALLSGPEPIRLVGAHNALGARLAERAGFDGIWASGLEVSASHGVPDADILTMSELLATAQSMARAVEVPVVADCDTGYGNAINVMNTVRRYEAAGIAGVCIEDKVFPKMNSFVSGRQQLAQLGEFCGKVEAAKAAQEDPDFVVIARVEALIANRGMEEAVRRARAYADAGADAILIHDKDRSPASIFEFIDRWDFRKPLVVVPTTYYSVTVDELAAAGVKMVIYANQGLRASIAAVSRTFEEILSAGTSAPVEERIAPLDLVFDLQGVPELKRNEELYLRSDAPVEEGAPHRATPDPAPADAAALVASHAN</sequence>
<evidence type="ECO:0008006" key="5">
    <source>
        <dbReference type="Google" id="ProtNLM"/>
    </source>
</evidence>
<comment type="similarity">
    <text evidence="1">Belongs to the isocitrate lyase/PEP mutase superfamily. PEP mutase family.</text>
</comment>
<dbReference type="eggNOG" id="COG2513">
    <property type="taxonomic scope" value="Bacteria"/>
</dbReference>
<evidence type="ECO:0000256" key="2">
    <source>
        <dbReference type="SAM" id="MobiDB-lite"/>
    </source>
</evidence>
<dbReference type="PATRIC" id="fig|1348663.4.peg.6147"/>
<dbReference type="RefSeq" id="WP_063750201.1">
    <property type="nucleotide sequence ID" value="NZ_KK853997.1"/>
</dbReference>
<gene>
    <name evidence="3" type="ORF">KCH_63540</name>
</gene>
<dbReference type="PANTHER" id="PTHR42905">
    <property type="entry name" value="PHOSPHOENOLPYRUVATE CARBOXYLASE"/>
    <property type="match status" value="1"/>
</dbReference>
<dbReference type="PANTHER" id="PTHR42905:SF7">
    <property type="entry name" value="PHOSPHOENOLPYRUVATE PHOSPHOMUTASE"/>
    <property type="match status" value="1"/>
</dbReference>
<dbReference type="HOGENOM" id="CLU_027389_0_0_11"/>
<dbReference type="InterPro" id="IPR040442">
    <property type="entry name" value="Pyrv_kinase-like_dom_sf"/>
</dbReference>